<name>A0A495D236_9PROT</name>
<sequence length="130" mass="14099">MIETGQDILFLLTGAWDDADGGPWLCADCCTMEGALKVNPHWADAITLVRIDYARPRAEIVTLLDADHQNAPTLILADDTIAHVEPEAVVGGRRIYTDPKAICRQLAACYTGAQPNKPRPSAPLQDGYPT</sequence>
<accession>A0A495D236</accession>
<protein>
    <recommendedName>
        <fullName evidence="3">DUF3088 family protein</fullName>
    </recommendedName>
</protein>
<proteinExistence type="predicted"/>
<evidence type="ECO:0008006" key="3">
    <source>
        <dbReference type="Google" id="ProtNLM"/>
    </source>
</evidence>
<evidence type="ECO:0000313" key="2">
    <source>
        <dbReference type="Proteomes" id="UP000273675"/>
    </source>
</evidence>
<dbReference type="AlphaFoldDB" id="A0A495D236"/>
<reference evidence="1 2" key="1">
    <citation type="submission" date="2018-10" db="EMBL/GenBank/DDBJ databases">
        <title>Genomic Encyclopedia of Type Strains, Phase IV (KMG-IV): sequencing the most valuable type-strain genomes for metagenomic binning, comparative biology and taxonomic classification.</title>
        <authorList>
            <person name="Goeker M."/>
        </authorList>
    </citation>
    <scope>NUCLEOTIDE SEQUENCE [LARGE SCALE GENOMIC DNA]</scope>
    <source>
        <strain evidence="1 2">DSM 4734</strain>
    </source>
</reference>
<comment type="caution">
    <text evidence="1">The sequence shown here is derived from an EMBL/GenBank/DDBJ whole genome shotgun (WGS) entry which is preliminary data.</text>
</comment>
<dbReference type="Pfam" id="PF11287">
    <property type="entry name" value="DUF3088"/>
    <property type="match status" value="1"/>
</dbReference>
<organism evidence="1 2">
    <name type="scientific">Maricaulis maris</name>
    <dbReference type="NCBI Taxonomy" id="74318"/>
    <lineage>
        <taxon>Bacteria</taxon>
        <taxon>Pseudomonadati</taxon>
        <taxon>Pseudomonadota</taxon>
        <taxon>Alphaproteobacteria</taxon>
        <taxon>Maricaulales</taxon>
        <taxon>Maricaulaceae</taxon>
        <taxon>Maricaulis</taxon>
    </lineage>
</organism>
<gene>
    <name evidence="1" type="ORF">C7435_2691</name>
</gene>
<dbReference type="Proteomes" id="UP000273675">
    <property type="component" value="Unassembled WGS sequence"/>
</dbReference>
<evidence type="ECO:0000313" key="1">
    <source>
        <dbReference type="EMBL" id="RKQ95588.1"/>
    </source>
</evidence>
<dbReference type="EMBL" id="RBIM01000006">
    <property type="protein sequence ID" value="RKQ95588.1"/>
    <property type="molecule type" value="Genomic_DNA"/>
</dbReference>
<dbReference type="InterPro" id="IPR021439">
    <property type="entry name" value="DUF3088"/>
</dbReference>